<dbReference type="Pfam" id="PF01261">
    <property type="entry name" value="AP_endonuc_2"/>
    <property type="match status" value="1"/>
</dbReference>
<dbReference type="InterPro" id="IPR036237">
    <property type="entry name" value="Xyl_isomerase-like_sf"/>
</dbReference>
<dbReference type="InterPro" id="IPR006311">
    <property type="entry name" value="TAT_signal"/>
</dbReference>
<sequence>MDRRAFLATSSLAAGGALIGRASAQPAAAESAQPANILLSMKGGMCKAGKTLEEKFSVLKKLGYDGIELDSPGGQNKKEAIAAAKKTGLPIHGVVDSIHWKTTLSDPSAEVREKGLQGLLTAIRESHQVGGTSVLIVPGVAKGKVSHQEAWDRSIAELRKALPLASQLGIHILIENVWNNMFYDPKGGENQTAELLVKYIDEVNSPWVGSYFDIGNHQKFGKPADWIRSLGKRIVKLDVKDWGKKNGFCKIGEGDVDWADVRKALVEINYNGWATAEVKGGDEARCAEILANMKKHVLGA</sequence>
<dbReference type="AlphaFoldDB" id="A0AAT9FMI8"/>
<feature type="domain" description="Xylose isomerase-like TIM barrel" evidence="1">
    <location>
        <begin position="57"/>
        <end position="285"/>
    </location>
</feature>
<dbReference type="InterPro" id="IPR013022">
    <property type="entry name" value="Xyl_isomerase-like_TIM-brl"/>
</dbReference>
<dbReference type="EMBL" id="AP026866">
    <property type="protein sequence ID" value="BDS07168.1"/>
    <property type="molecule type" value="Genomic_DNA"/>
</dbReference>
<dbReference type="KEGG" id="osu:NT6N_22080"/>
<dbReference type="InterPro" id="IPR050312">
    <property type="entry name" value="IolE/XylAMocC-like"/>
</dbReference>
<evidence type="ECO:0000313" key="2">
    <source>
        <dbReference type="EMBL" id="BDS07168.1"/>
    </source>
</evidence>
<dbReference type="PANTHER" id="PTHR12110:SF21">
    <property type="entry name" value="XYLOSE ISOMERASE-LIKE TIM BARREL DOMAIN-CONTAINING PROTEIN"/>
    <property type="match status" value="1"/>
</dbReference>
<proteinExistence type="predicted"/>
<accession>A0AAT9FMI8</accession>
<name>A0AAT9FMI8_9BACT</name>
<reference evidence="2" key="1">
    <citation type="submission" date="2024-07" db="EMBL/GenBank/DDBJ databases">
        <title>Complete genome sequence of Verrucomicrobiaceae bacterium NT6N.</title>
        <authorList>
            <person name="Huang C."/>
            <person name="Takami H."/>
            <person name="Hamasaki K."/>
        </authorList>
    </citation>
    <scope>NUCLEOTIDE SEQUENCE</scope>
    <source>
        <strain evidence="2">NT6N</strain>
    </source>
</reference>
<gene>
    <name evidence="2" type="ORF">NT6N_22080</name>
</gene>
<dbReference type="Gene3D" id="3.20.20.150">
    <property type="entry name" value="Divalent-metal-dependent TIM barrel enzymes"/>
    <property type="match status" value="1"/>
</dbReference>
<dbReference type="PANTHER" id="PTHR12110">
    <property type="entry name" value="HYDROXYPYRUVATE ISOMERASE"/>
    <property type="match status" value="1"/>
</dbReference>
<dbReference type="SUPFAM" id="SSF51658">
    <property type="entry name" value="Xylose isomerase-like"/>
    <property type="match status" value="1"/>
</dbReference>
<protein>
    <recommendedName>
        <fullName evidence="1">Xylose isomerase-like TIM barrel domain-containing protein</fullName>
    </recommendedName>
</protein>
<dbReference type="PROSITE" id="PS51318">
    <property type="entry name" value="TAT"/>
    <property type="match status" value="1"/>
</dbReference>
<evidence type="ECO:0000259" key="1">
    <source>
        <dbReference type="Pfam" id="PF01261"/>
    </source>
</evidence>
<organism evidence="2">
    <name type="scientific">Oceaniferula spumae</name>
    <dbReference type="NCBI Taxonomy" id="2979115"/>
    <lineage>
        <taxon>Bacteria</taxon>
        <taxon>Pseudomonadati</taxon>
        <taxon>Verrucomicrobiota</taxon>
        <taxon>Verrucomicrobiia</taxon>
        <taxon>Verrucomicrobiales</taxon>
        <taxon>Verrucomicrobiaceae</taxon>
        <taxon>Oceaniferula</taxon>
    </lineage>
</organism>